<evidence type="ECO:0000313" key="3">
    <source>
        <dbReference type="WBParaSite" id="EgrG_000072900"/>
    </source>
</evidence>
<accession>A0A068WTY7</accession>
<feature type="non-terminal residue" evidence="1">
    <location>
        <position position="1"/>
    </location>
</feature>
<evidence type="ECO:0000313" key="1">
    <source>
        <dbReference type="EMBL" id="CDS21938.1"/>
    </source>
</evidence>
<reference evidence="1 2" key="1">
    <citation type="journal article" date="2013" name="Nature">
        <title>The genomes of four tapeworm species reveal adaptations to parasitism.</title>
        <authorList>
            <person name="Tsai I.J."/>
            <person name="Zarowiecki M."/>
            <person name="Holroyd N."/>
            <person name="Garciarrubio A."/>
            <person name="Sanchez-Flores A."/>
            <person name="Brooks K.L."/>
            <person name="Tracey A."/>
            <person name="Bobes R.J."/>
            <person name="Fragoso G."/>
            <person name="Sciutto E."/>
            <person name="Aslett M."/>
            <person name="Beasley H."/>
            <person name="Bennett H.M."/>
            <person name="Cai J."/>
            <person name="Camicia F."/>
            <person name="Clark R."/>
            <person name="Cucher M."/>
            <person name="De Silva N."/>
            <person name="Day T.A."/>
            <person name="Deplazes P."/>
            <person name="Estrada K."/>
            <person name="Fernandez C."/>
            <person name="Holland P.W."/>
            <person name="Hou J."/>
            <person name="Hu S."/>
            <person name="Huckvale T."/>
            <person name="Hung S.S."/>
            <person name="Kamenetzky L."/>
            <person name="Keane J.A."/>
            <person name="Kiss F."/>
            <person name="Koziol U."/>
            <person name="Lambert O."/>
            <person name="Liu K."/>
            <person name="Luo X."/>
            <person name="Luo Y."/>
            <person name="Macchiaroli N."/>
            <person name="Nichol S."/>
            <person name="Paps J."/>
            <person name="Parkinson J."/>
            <person name="Pouchkina-Stantcheva N."/>
            <person name="Riddiford N."/>
            <person name="Rosenzvit M."/>
            <person name="Salinas G."/>
            <person name="Wasmuth J.D."/>
            <person name="Zamanian M."/>
            <person name="Zheng Y."/>
            <person name="Cai X."/>
            <person name="Soberon X."/>
            <person name="Olson P.D."/>
            <person name="Laclette J.P."/>
            <person name="Brehm K."/>
            <person name="Berriman M."/>
            <person name="Garciarrubio A."/>
            <person name="Bobes R.J."/>
            <person name="Fragoso G."/>
            <person name="Sanchez-Flores A."/>
            <person name="Estrada K."/>
            <person name="Cevallos M.A."/>
            <person name="Morett E."/>
            <person name="Gonzalez V."/>
            <person name="Portillo T."/>
            <person name="Ochoa-Leyva A."/>
            <person name="Jose M.V."/>
            <person name="Sciutto E."/>
            <person name="Landa A."/>
            <person name="Jimenez L."/>
            <person name="Valdes V."/>
            <person name="Carrero J.C."/>
            <person name="Larralde C."/>
            <person name="Morales-Montor J."/>
            <person name="Limon-Lason J."/>
            <person name="Soberon X."/>
            <person name="Laclette J.P."/>
        </authorList>
    </citation>
    <scope>NUCLEOTIDE SEQUENCE [LARGE SCALE GENOMIC DNA]</scope>
</reference>
<dbReference type="WBParaSite" id="EgrG_000072900">
    <property type="protein sequence ID" value="EgrG_000072900"/>
    <property type="gene ID" value="EgrG_000072900"/>
</dbReference>
<protein>
    <submittedName>
        <fullName evidence="3">Truncated L1 capsid protein</fullName>
    </submittedName>
</protein>
<gene>
    <name evidence="1" type="ORF">EgrG_000072900</name>
</gene>
<evidence type="ECO:0000313" key="2">
    <source>
        <dbReference type="Proteomes" id="UP000492820"/>
    </source>
</evidence>
<organism evidence="1">
    <name type="scientific">Echinococcus granulosus</name>
    <name type="common">Hydatid tapeworm</name>
    <dbReference type="NCBI Taxonomy" id="6210"/>
    <lineage>
        <taxon>Eukaryota</taxon>
        <taxon>Metazoa</taxon>
        <taxon>Spiralia</taxon>
        <taxon>Lophotrochozoa</taxon>
        <taxon>Platyhelminthes</taxon>
        <taxon>Cestoda</taxon>
        <taxon>Eucestoda</taxon>
        <taxon>Cyclophyllidea</taxon>
        <taxon>Taeniidae</taxon>
        <taxon>Echinococcus</taxon>
        <taxon>Echinococcus granulosus group</taxon>
    </lineage>
</organism>
<name>A0A068WTY7_ECHGR</name>
<dbReference type="AlphaFoldDB" id="A0A068WTY7"/>
<dbReference type="EMBL" id="LK028585">
    <property type="protein sequence ID" value="CDS21938.1"/>
    <property type="molecule type" value="Genomic_DNA"/>
</dbReference>
<reference evidence="1" key="2">
    <citation type="submission" date="2014-06" db="EMBL/GenBank/DDBJ databases">
        <authorList>
            <person name="Aslett M."/>
        </authorList>
    </citation>
    <scope>NUCLEOTIDE SEQUENCE</scope>
</reference>
<sequence>TSTTTVVDGNWDEQCCQEHNTHYSLFCIYTVNHGI</sequence>
<dbReference type="Proteomes" id="UP000492820">
    <property type="component" value="Unassembled WGS sequence"/>
</dbReference>
<reference evidence="3" key="3">
    <citation type="submission" date="2020-10" db="UniProtKB">
        <authorList>
            <consortium name="WormBaseParasite"/>
        </authorList>
    </citation>
    <scope>IDENTIFICATION</scope>
</reference>
<proteinExistence type="predicted"/>